<dbReference type="PANTHER" id="PTHR42993:SF1">
    <property type="entry name" value="MAOC-LIKE DEHYDRATASE DOMAIN-CONTAINING PROTEIN"/>
    <property type="match status" value="1"/>
</dbReference>
<dbReference type="PANTHER" id="PTHR42993">
    <property type="entry name" value="MAOC-LIKE DEHYDRATASE DOMAIN-CONTAINING PROTEIN"/>
    <property type="match status" value="1"/>
</dbReference>
<proteinExistence type="predicted"/>
<dbReference type="InterPro" id="IPR039375">
    <property type="entry name" value="NodN-like"/>
</dbReference>
<dbReference type="SUPFAM" id="SSF54637">
    <property type="entry name" value="Thioesterase/thiol ester dehydrase-isomerase"/>
    <property type="match status" value="1"/>
</dbReference>
<dbReference type="InterPro" id="IPR002539">
    <property type="entry name" value="MaoC-like_dom"/>
</dbReference>
<dbReference type="RefSeq" id="WP_000164988.1">
    <property type="nucleotide sequence ID" value="NZ_AP025740.1"/>
</dbReference>
<name>A0A6F8TF95_ACIBA</name>
<accession>A0A6F8TF95</accession>
<evidence type="ECO:0000313" key="1">
    <source>
        <dbReference type="EMBL" id="BCA99330.1"/>
    </source>
</evidence>
<dbReference type="GeneID" id="92894076"/>
<dbReference type="CDD" id="cd03450">
    <property type="entry name" value="NodN"/>
    <property type="match status" value="1"/>
</dbReference>
<gene>
    <name evidence="1" type="primary">nodN</name>
    <name evidence="1" type="ORF">ATCC19606_16660</name>
</gene>
<dbReference type="Gene3D" id="3.10.129.10">
    <property type="entry name" value="Hotdog Thioesterase"/>
    <property type="match status" value="1"/>
</dbReference>
<dbReference type="EMBL" id="AP022836">
    <property type="protein sequence ID" value="BCA99330.1"/>
    <property type="molecule type" value="Genomic_DNA"/>
</dbReference>
<protein>
    <submittedName>
        <fullName evidence="1">Nodulation protein NodN</fullName>
    </submittedName>
</protein>
<dbReference type="AlphaFoldDB" id="A0A6F8TF95"/>
<sequence>MTKNTLSIDQLVELQGQALGSSQWMTIDQSMINTFADVTQDHQFIHVDEEAARQTPFGGTIAHGFLTLSLLSAMAAQVLPTVQGQKSGVNYGINNLRFISPVYSGKRVRGNFHLKNVSQKNEGSYQLIMEVTIEIEDQAKPALVAEWLTLVNV</sequence>
<organism evidence="1">
    <name type="scientific">Acinetobacter baumannii</name>
    <dbReference type="NCBI Taxonomy" id="470"/>
    <lineage>
        <taxon>Bacteria</taxon>
        <taxon>Pseudomonadati</taxon>
        <taxon>Pseudomonadota</taxon>
        <taxon>Gammaproteobacteria</taxon>
        <taxon>Moraxellales</taxon>
        <taxon>Moraxellaceae</taxon>
        <taxon>Acinetobacter</taxon>
        <taxon>Acinetobacter calcoaceticus/baumannii complex</taxon>
    </lineage>
</organism>
<dbReference type="InterPro" id="IPR029069">
    <property type="entry name" value="HotDog_dom_sf"/>
</dbReference>
<reference evidence="1" key="1">
    <citation type="submission" date="2020-03" db="EMBL/GenBank/DDBJ databases">
        <title>Complete genome sequence of Acinetobacter baumannii ATCC19606T, which is a model strain for tolerization of antimicrobial agents.</title>
        <authorList>
            <person name="Tsubouchi T."/>
            <person name="Suzuki M."/>
            <person name="Niki M."/>
            <person name="Oinuma K."/>
            <person name="Niki M."/>
            <person name="Shibayama K."/>
            <person name="Kakeya H."/>
            <person name="Kaneko Y."/>
        </authorList>
    </citation>
    <scope>NUCLEOTIDE SEQUENCE</scope>
    <source>
        <strain evidence="1">ATCC19606</strain>
    </source>
</reference>
<dbReference type="Pfam" id="PF01575">
    <property type="entry name" value="MaoC_dehydratas"/>
    <property type="match status" value="1"/>
</dbReference>